<evidence type="ECO:0000256" key="2">
    <source>
        <dbReference type="ARBA" id="ARBA00007370"/>
    </source>
</evidence>
<dbReference type="HAMAP" id="MF_00384">
    <property type="entry name" value="Homoser_kinase"/>
    <property type="match status" value="1"/>
</dbReference>
<comment type="similarity">
    <text evidence="2 13">Belongs to the GHMP kinase family. Homoserine kinase subfamily.</text>
</comment>
<dbReference type="Gene3D" id="3.30.70.890">
    <property type="entry name" value="GHMP kinase, C-terminal domain"/>
    <property type="match status" value="1"/>
</dbReference>
<dbReference type="STRING" id="1664069.BGLY_3793"/>
<evidence type="ECO:0000313" key="17">
    <source>
        <dbReference type="EMBL" id="MEC0485782.1"/>
    </source>
</evidence>
<evidence type="ECO:0000259" key="14">
    <source>
        <dbReference type="Pfam" id="PF00288"/>
    </source>
</evidence>
<evidence type="ECO:0000256" key="6">
    <source>
        <dbReference type="ARBA" id="ARBA00022679"/>
    </source>
</evidence>
<feature type="domain" description="GHMP kinase C-terminal" evidence="15">
    <location>
        <begin position="205"/>
        <end position="282"/>
    </location>
</feature>
<evidence type="ECO:0000256" key="10">
    <source>
        <dbReference type="ARBA" id="ARBA00022840"/>
    </source>
</evidence>
<evidence type="ECO:0000256" key="12">
    <source>
        <dbReference type="ARBA" id="ARBA00049954"/>
    </source>
</evidence>
<organism evidence="16 18">
    <name type="scientific">Bacillus glycinifermentans</name>
    <dbReference type="NCBI Taxonomy" id="1664069"/>
    <lineage>
        <taxon>Bacteria</taxon>
        <taxon>Bacillati</taxon>
        <taxon>Bacillota</taxon>
        <taxon>Bacilli</taxon>
        <taxon>Bacillales</taxon>
        <taxon>Bacillaceae</taxon>
        <taxon>Bacillus</taxon>
    </lineage>
</organism>
<comment type="catalytic activity">
    <reaction evidence="11 13">
        <text>L-homoserine + ATP = O-phospho-L-homoserine + ADP + H(+)</text>
        <dbReference type="Rhea" id="RHEA:13985"/>
        <dbReference type="ChEBI" id="CHEBI:15378"/>
        <dbReference type="ChEBI" id="CHEBI:30616"/>
        <dbReference type="ChEBI" id="CHEBI:57476"/>
        <dbReference type="ChEBI" id="CHEBI:57590"/>
        <dbReference type="ChEBI" id="CHEBI:456216"/>
        <dbReference type="EC" id="2.7.1.39"/>
    </reaction>
</comment>
<dbReference type="NCBIfam" id="TIGR00191">
    <property type="entry name" value="thrB"/>
    <property type="match status" value="1"/>
</dbReference>
<evidence type="ECO:0000256" key="1">
    <source>
        <dbReference type="ARBA" id="ARBA00005015"/>
    </source>
</evidence>
<dbReference type="EMBL" id="LECW02000012">
    <property type="protein sequence ID" value="KRT94261.1"/>
    <property type="molecule type" value="Genomic_DNA"/>
</dbReference>
<dbReference type="PANTHER" id="PTHR20861">
    <property type="entry name" value="HOMOSERINE/4-DIPHOSPHOCYTIDYL-2-C-METHYL-D-ERYTHRITOL KINASE"/>
    <property type="match status" value="1"/>
</dbReference>
<reference evidence="16" key="2">
    <citation type="submission" date="2015-10" db="EMBL/GenBank/DDBJ databases">
        <authorList>
            <person name="Gilbert D.G."/>
        </authorList>
    </citation>
    <scope>NUCLEOTIDE SEQUENCE</scope>
    <source>
        <strain evidence="16">GO-13</strain>
    </source>
</reference>
<dbReference type="GO" id="GO:0005524">
    <property type="term" value="F:ATP binding"/>
    <property type="evidence" value="ECO:0007669"/>
    <property type="project" value="UniProtKB-UniRule"/>
</dbReference>
<dbReference type="GO" id="GO:0004413">
    <property type="term" value="F:homoserine kinase activity"/>
    <property type="evidence" value="ECO:0007669"/>
    <property type="project" value="UniProtKB-UniRule"/>
</dbReference>
<evidence type="ECO:0000313" key="18">
    <source>
        <dbReference type="Proteomes" id="UP000036168"/>
    </source>
</evidence>
<dbReference type="SUPFAM" id="SSF54211">
    <property type="entry name" value="Ribosomal protein S5 domain 2-like"/>
    <property type="match status" value="1"/>
</dbReference>
<keyword evidence="13" id="KW-0963">Cytoplasm</keyword>
<name>A0A0T6BRJ3_9BACI</name>
<feature type="binding site" evidence="13">
    <location>
        <begin position="91"/>
        <end position="101"/>
    </location>
    <ligand>
        <name>ATP</name>
        <dbReference type="ChEBI" id="CHEBI:30616"/>
    </ligand>
</feature>
<dbReference type="InterPro" id="IPR014721">
    <property type="entry name" value="Ribsml_uS5_D2-typ_fold_subgr"/>
</dbReference>
<dbReference type="Gene3D" id="3.30.230.10">
    <property type="match status" value="1"/>
</dbReference>
<gene>
    <name evidence="13 17" type="primary">thrB</name>
    <name evidence="16" type="ORF">AB447_202940</name>
    <name evidence="17" type="ORF">P8828_13235</name>
</gene>
<dbReference type="EMBL" id="JARRTL010000011">
    <property type="protein sequence ID" value="MEC0485782.1"/>
    <property type="molecule type" value="Genomic_DNA"/>
</dbReference>
<keyword evidence="9 13" id="KW-0418">Kinase</keyword>
<sequence length="310" mass="33067">MTEADMLFSITVPASTANLGPGFDSVGMALSRYLKLSVFPCDEWRFEAETDVVAGIPAGTENLIYQVAKRTAAHFGKELPPCLVKVWSDIPLARGLGSSAAAIAAAVELANELADLKLSVRDKLHFASLEEGHPDNAGASLSGGLVIGLHEKDETQLVSIKDVDIDVVVVIPFYEVLTKDARDVLPESLTFSKAVEASAVSNLLVAGLMSKDWHLVGHMMKKDLFHQPYRRALVPELAKVEHEAGLCGAYGTALSGAGPTILSFIEKGKGEELKARLASKFPHCEVDCLHVPDTGAAVERKPVKSASPAD</sequence>
<feature type="domain" description="GHMP kinase N-terminal" evidence="14">
    <location>
        <begin position="62"/>
        <end position="144"/>
    </location>
</feature>
<dbReference type="AlphaFoldDB" id="A0A0T6BRJ3"/>
<dbReference type="PANTHER" id="PTHR20861:SF1">
    <property type="entry name" value="HOMOSERINE KINASE"/>
    <property type="match status" value="1"/>
</dbReference>
<dbReference type="GO" id="GO:0005737">
    <property type="term" value="C:cytoplasm"/>
    <property type="evidence" value="ECO:0007669"/>
    <property type="project" value="UniProtKB-SubCell"/>
</dbReference>
<dbReference type="InterPro" id="IPR020568">
    <property type="entry name" value="Ribosomal_Su5_D2-typ_SF"/>
</dbReference>
<dbReference type="PRINTS" id="PR00958">
    <property type="entry name" value="HOMSERKINASE"/>
</dbReference>
<evidence type="ECO:0000256" key="5">
    <source>
        <dbReference type="ARBA" id="ARBA00022605"/>
    </source>
</evidence>
<dbReference type="RefSeq" id="WP_048353185.1">
    <property type="nucleotide sequence ID" value="NZ_CP023481.1"/>
</dbReference>
<keyword evidence="19" id="KW-1185">Reference proteome</keyword>
<keyword evidence="10 13" id="KW-0067">ATP-binding</keyword>
<comment type="caution">
    <text evidence="16">The sequence shown here is derived from an EMBL/GenBank/DDBJ whole genome shotgun (WGS) entry which is preliminary data.</text>
</comment>
<evidence type="ECO:0000256" key="7">
    <source>
        <dbReference type="ARBA" id="ARBA00022697"/>
    </source>
</evidence>
<dbReference type="OrthoDB" id="9769912at2"/>
<evidence type="ECO:0000256" key="13">
    <source>
        <dbReference type="HAMAP-Rule" id="MF_00384"/>
    </source>
</evidence>
<evidence type="ECO:0000256" key="4">
    <source>
        <dbReference type="ARBA" id="ARBA00017858"/>
    </source>
</evidence>
<dbReference type="Proteomes" id="UP001341297">
    <property type="component" value="Unassembled WGS sequence"/>
</dbReference>
<dbReference type="InterPro" id="IPR006204">
    <property type="entry name" value="GHMP_kinase_N_dom"/>
</dbReference>
<proteinExistence type="inferred from homology"/>
<protein>
    <recommendedName>
        <fullName evidence="4 13">Homoserine kinase</fullName>
        <shortName evidence="13">HK</shortName>
        <shortName evidence="13">HSK</shortName>
        <ecNumber evidence="3 13">2.7.1.39</ecNumber>
    </recommendedName>
</protein>
<evidence type="ECO:0000313" key="16">
    <source>
        <dbReference type="EMBL" id="KRT94261.1"/>
    </source>
</evidence>
<comment type="pathway">
    <text evidence="1 13">Amino-acid biosynthesis; L-threonine biosynthesis; L-threonine from L-aspartate: step 4/5.</text>
</comment>
<keyword evidence="8 13" id="KW-0547">Nucleotide-binding</keyword>
<dbReference type="Pfam" id="PF08544">
    <property type="entry name" value="GHMP_kinases_C"/>
    <property type="match status" value="1"/>
</dbReference>
<keyword evidence="5 13" id="KW-0028">Amino-acid biosynthesis</keyword>
<accession>A0A0T6BRJ3</accession>
<evidence type="ECO:0000256" key="9">
    <source>
        <dbReference type="ARBA" id="ARBA00022777"/>
    </source>
</evidence>
<reference evidence="16 18" key="1">
    <citation type="journal article" date="2015" name="Int. J. Syst. Evol. Microbiol.">
        <title>Bacillus glycinifermentans sp. nov., isolated from fermented soybean paste.</title>
        <authorList>
            <person name="Kim S.J."/>
            <person name="Dunlap C.A."/>
            <person name="Kwon S.W."/>
            <person name="Rooney A.P."/>
        </authorList>
    </citation>
    <scope>NUCLEOTIDE SEQUENCE [LARGE SCALE GENOMIC DNA]</scope>
    <source>
        <strain evidence="16 18">GO-13</strain>
    </source>
</reference>
<keyword evidence="6 13" id="KW-0808">Transferase</keyword>
<reference evidence="17 19" key="3">
    <citation type="submission" date="2023-03" db="EMBL/GenBank/DDBJ databases">
        <title>Agriculturally important microbes genome sequencing.</title>
        <authorList>
            <person name="Dunlap C."/>
        </authorList>
    </citation>
    <scope>NUCLEOTIDE SEQUENCE [LARGE SCALE GENOMIC DNA]</scope>
    <source>
        <strain evidence="17 19">CBP-3203</strain>
    </source>
</reference>
<evidence type="ECO:0000256" key="11">
    <source>
        <dbReference type="ARBA" id="ARBA00049375"/>
    </source>
</evidence>
<dbReference type="InterPro" id="IPR000870">
    <property type="entry name" value="Homoserine_kinase"/>
</dbReference>
<comment type="subcellular location">
    <subcellularLocation>
        <location evidence="13">Cytoplasm</location>
    </subcellularLocation>
</comment>
<dbReference type="EC" id="2.7.1.39" evidence="3 13"/>
<dbReference type="Proteomes" id="UP000036168">
    <property type="component" value="Unassembled WGS sequence"/>
</dbReference>
<dbReference type="PIRSF" id="PIRSF000676">
    <property type="entry name" value="Homoser_kin"/>
    <property type="match status" value="1"/>
</dbReference>
<dbReference type="InterPro" id="IPR013750">
    <property type="entry name" value="GHMP_kinase_C_dom"/>
</dbReference>
<keyword evidence="7 13" id="KW-0791">Threonine biosynthesis</keyword>
<dbReference type="InterPro" id="IPR036554">
    <property type="entry name" value="GHMP_kinase_C_sf"/>
</dbReference>
<dbReference type="UniPathway" id="UPA00050">
    <property type="reaction ID" value="UER00064"/>
</dbReference>
<evidence type="ECO:0000256" key="3">
    <source>
        <dbReference type="ARBA" id="ARBA00012078"/>
    </source>
</evidence>
<evidence type="ECO:0000256" key="8">
    <source>
        <dbReference type="ARBA" id="ARBA00022741"/>
    </source>
</evidence>
<comment type="function">
    <text evidence="12 13">Catalyzes the ATP-dependent phosphorylation of L-homoserine to L-homoserine phosphate.</text>
</comment>
<evidence type="ECO:0000313" key="19">
    <source>
        <dbReference type="Proteomes" id="UP001341297"/>
    </source>
</evidence>
<dbReference type="PROSITE" id="PS00627">
    <property type="entry name" value="GHMP_KINASES_ATP"/>
    <property type="match status" value="1"/>
</dbReference>
<dbReference type="Pfam" id="PF00288">
    <property type="entry name" value="GHMP_kinases_N"/>
    <property type="match status" value="1"/>
</dbReference>
<dbReference type="SUPFAM" id="SSF55060">
    <property type="entry name" value="GHMP Kinase, C-terminal domain"/>
    <property type="match status" value="1"/>
</dbReference>
<dbReference type="GO" id="GO:0009088">
    <property type="term" value="P:threonine biosynthetic process"/>
    <property type="evidence" value="ECO:0007669"/>
    <property type="project" value="UniProtKB-UniRule"/>
</dbReference>
<dbReference type="InterPro" id="IPR006203">
    <property type="entry name" value="GHMP_knse_ATP-bd_CS"/>
</dbReference>
<evidence type="ECO:0000259" key="15">
    <source>
        <dbReference type="Pfam" id="PF08544"/>
    </source>
</evidence>